<name>A0A0B7NA18_9FUNG</name>
<proteinExistence type="predicted"/>
<accession>A0A0B7NA18</accession>
<dbReference type="Proteomes" id="UP000054107">
    <property type="component" value="Unassembled WGS sequence"/>
</dbReference>
<gene>
    <name evidence="1" type="primary">PARPA_08471.1 scaffold 33084</name>
</gene>
<keyword evidence="2" id="KW-1185">Reference proteome</keyword>
<organism evidence="1 2">
    <name type="scientific">Parasitella parasitica</name>
    <dbReference type="NCBI Taxonomy" id="35722"/>
    <lineage>
        <taxon>Eukaryota</taxon>
        <taxon>Fungi</taxon>
        <taxon>Fungi incertae sedis</taxon>
        <taxon>Mucoromycota</taxon>
        <taxon>Mucoromycotina</taxon>
        <taxon>Mucoromycetes</taxon>
        <taxon>Mucorales</taxon>
        <taxon>Mucorineae</taxon>
        <taxon>Mucoraceae</taxon>
        <taxon>Parasitella</taxon>
    </lineage>
</organism>
<reference evidence="1 2" key="1">
    <citation type="submission" date="2014-09" db="EMBL/GenBank/DDBJ databases">
        <authorList>
            <person name="Ellenberger Sabrina"/>
        </authorList>
    </citation>
    <scope>NUCLEOTIDE SEQUENCE [LARGE SCALE GENOMIC DNA]</scope>
    <source>
        <strain evidence="1 2">CBS 412.66</strain>
    </source>
</reference>
<evidence type="ECO:0000313" key="2">
    <source>
        <dbReference type="Proteomes" id="UP000054107"/>
    </source>
</evidence>
<dbReference type="EMBL" id="LN731120">
    <property type="protein sequence ID" value="CEP14299.1"/>
    <property type="molecule type" value="Genomic_DNA"/>
</dbReference>
<evidence type="ECO:0000313" key="1">
    <source>
        <dbReference type="EMBL" id="CEP14299.1"/>
    </source>
</evidence>
<dbReference type="AlphaFoldDB" id="A0A0B7NA18"/>
<sequence>MIVANYDELKLVFKKLTKSNLKENVVNLDHSVLRIDHPFVAWGHFLRPALVSVDNSVIFVLLKKKNGADKPALDGRAIHAMPMMTLEHNMIISPSELTDFSSVVLTGDLNRVYPISQRVVLGVV</sequence>
<protein>
    <submittedName>
        <fullName evidence="1">Uncharacterized protein</fullName>
    </submittedName>
</protein>